<dbReference type="OMA" id="CVSAYSK"/>
<dbReference type="EMBL" id="CP012523">
    <property type="protein sequence ID" value="ALC40391.1"/>
    <property type="molecule type" value="Genomic_DNA"/>
</dbReference>
<keyword evidence="2 5" id="KW-0812">Transmembrane</keyword>
<dbReference type="PANTHER" id="PTHR21706:SF15">
    <property type="entry name" value="TRANSMEMBRANE PROTEIN 65"/>
    <property type="match status" value="1"/>
</dbReference>
<keyword evidence="3 5" id="KW-1133">Transmembrane helix</keyword>
<comment type="subcellular location">
    <subcellularLocation>
        <location evidence="1">Membrane</location>
        <topology evidence="1">Multi-pass membrane protein</topology>
    </subcellularLocation>
</comment>
<dbReference type="InterPro" id="IPR019537">
    <property type="entry name" value="TMEM65"/>
</dbReference>
<gene>
    <name evidence="6" type="ORF">Dbus_chr2Lg2476</name>
</gene>
<evidence type="ECO:0000313" key="7">
    <source>
        <dbReference type="Proteomes" id="UP000494163"/>
    </source>
</evidence>
<evidence type="ECO:0000256" key="5">
    <source>
        <dbReference type="SAM" id="Phobius"/>
    </source>
</evidence>
<accession>A0A0M4E3H6</accession>
<keyword evidence="4 5" id="KW-0472">Membrane</keyword>
<dbReference type="OrthoDB" id="430821at2759"/>
<dbReference type="GO" id="GO:0005739">
    <property type="term" value="C:mitochondrion"/>
    <property type="evidence" value="ECO:0007669"/>
    <property type="project" value="TreeGrafter"/>
</dbReference>
<dbReference type="AlphaFoldDB" id="A0A0M4E3H6"/>
<feature type="transmembrane region" description="Helical" evidence="5">
    <location>
        <begin position="126"/>
        <end position="145"/>
    </location>
</feature>
<dbReference type="GO" id="GO:0016020">
    <property type="term" value="C:membrane"/>
    <property type="evidence" value="ECO:0007669"/>
    <property type="project" value="UniProtKB-SubCell"/>
</dbReference>
<sequence length="226" mass="25253">MTMRCQGAFRQLLRHCQSATLTSGNNYLSRRHTCWTNNYSNNVVSLANGRSYSKFNTHLNNERAMELLCNLDDEERKVLREALSKMNADKEKKQYEIFFVNAVPFIAFGFLDNFIMIMAGEYIESYMGHFITLSTMAAAGLGNTISDILGITMATYVEEGCQLLGLKQPKMTPAQFELKSSRRASSWGRIVGITVGCLLGMCPLWFMNEADQKASPDAGAEPIAAN</sequence>
<reference evidence="6 7" key="1">
    <citation type="submission" date="2015-08" db="EMBL/GenBank/DDBJ databases">
        <title>Ancestral chromatin configuration constrains chromatin evolution on differentiating sex chromosomes in Drosophila.</title>
        <authorList>
            <person name="Zhou Q."/>
            <person name="Bachtrog D."/>
        </authorList>
    </citation>
    <scope>NUCLEOTIDE SEQUENCE [LARGE SCALE GENOMIC DNA]</scope>
    <source>
        <tissue evidence="6">Whole larvae</tissue>
    </source>
</reference>
<dbReference type="PANTHER" id="PTHR21706">
    <property type="entry name" value="TRANSMEMBRANE PROTEIN 65"/>
    <property type="match status" value="1"/>
</dbReference>
<evidence type="ECO:0000256" key="3">
    <source>
        <dbReference type="ARBA" id="ARBA00022989"/>
    </source>
</evidence>
<dbReference type="STRING" id="30019.A0A0M4E3H6"/>
<keyword evidence="7" id="KW-1185">Reference proteome</keyword>
<feature type="transmembrane region" description="Helical" evidence="5">
    <location>
        <begin position="187"/>
        <end position="206"/>
    </location>
</feature>
<dbReference type="Pfam" id="PF10507">
    <property type="entry name" value="TMEM65"/>
    <property type="match status" value="1"/>
</dbReference>
<organism evidence="6 7">
    <name type="scientific">Drosophila busckii</name>
    <name type="common">Fruit fly</name>
    <dbReference type="NCBI Taxonomy" id="30019"/>
    <lineage>
        <taxon>Eukaryota</taxon>
        <taxon>Metazoa</taxon>
        <taxon>Ecdysozoa</taxon>
        <taxon>Arthropoda</taxon>
        <taxon>Hexapoda</taxon>
        <taxon>Insecta</taxon>
        <taxon>Pterygota</taxon>
        <taxon>Neoptera</taxon>
        <taxon>Endopterygota</taxon>
        <taxon>Diptera</taxon>
        <taxon>Brachycera</taxon>
        <taxon>Muscomorpha</taxon>
        <taxon>Ephydroidea</taxon>
        <taxon>Drosophilidae</taxon>
        <taxon>Drosophila</taxon>
    </lineage>
</organism>
<evidence type="ECO:0000256" key="4">
    <source>
        <dbReference type="ARBA" id="ARBA00023136"/>
    </source>
</evidence>
<proteinExistence type="predicted"/>
<protein>
    <submittedName>
        <fullName evidence="6">CG17715</fullName>
    </submittedName>
</protein>
<name>A0A0M4E3H6_DROBS</name>
<dbReference type="Proteomes" id="UP000494163">
    <property type="component" value="Chromosome 2L"/>
</dbReference>
<evidence type="ECO:0000313" key="6">
    <source>
        <dbReference type="EMBL" id="ALC40391.1"/>
    </source>
</evidence>
<evidence type="ECO:0000256" key="1">
    <source>
        <dbReference type="ARBA" id="ARBA00004141"/>
    </source>
</evidence>
<evidence type="ECO:0000256" key="2">
    <source>
        <dbReference type="ARBA" id="ARBA00022692"/>
    </source>
</evidence>
<feature type="transmembrane region" description="Helical" evidence="5">
    <location>
        <begin position="95"/>
        <end position="120"/>
    </location>
</feature>